<dbReference type="PANTHER" id="PTHR46825:SF7">
    <property type="entry name" value="D-ALANYL-D-ALANINE CARBOXYPEPTIDASE"/>
    <property type="match status" value="1"/>
</dbReference>
<evidence type="ECO:0000256" key="1">
    <source>
        <dbReference type="SAM" id="MobiDB-lite"/>
    </source>
</evidence>
<evidence type="ECO:0000313" key="4">
    <source>
        <dbReference type="EMBL" id="SDS03082.1"/>
    </source>
</evidence>
<dbReference type="InterPro" id="IPR001466">
    <property type="entry name" value="Beta-lactam-related"/>
</dbReference>
<feature type="region of interest" description="Disordered" evidence="1">
    <location>
        <begin position="1"/>
        <end position="38"/>
    </location>
</feature>
<sequence length="505" mass="54065">MPERRDVESVPPEPPVLPEPVRSPAEPTEPAPGPVRPETGAELLRRVALEQSTGRIPALTAGVMRDGALAWSGGRGRVDGTRPDADTQSRIGSISKTFTAVLVARLRDEGRLDFADPLDRHVPGTPFGDRTLAQLLAHVSGLQAETNGPWWERTPGAEWPGLAETLDAGTARHRAGRRYHYSNLGFGVLGEVVARHRGCSWWEALRTEVLEPLELRRTTYAPQQPHASGFAVHPWADVVLPEPDHDAGAMAPAGQLWSTVADLTRWAAFVAGDTGGVLDPGTLAEMREPHAVEQAPTWTFGYGLGWQVLRVGERTLVGHGGSMPGFLAGLYVDVEQNLGGVCLGNTTSGLRPLGLVSDLIDVVEAREPRLVPEWTPVPQLPEGTLELVGPWYWGPTASALRAGRDGMLDLRPLGESGRASRFRPNADGTWTGLDGYYAGETLRVGRGPRGEVTHLDIATFVYTREPYDPNAPIPGGVHPTGWAGIGGNGTAGGDRRGTDGGQNTP</sequence>
<dbReference type="PANTHER" id="PTHR46825">
    <property type="entry name" value="D-ALANYL-D-ALANINE-CARBOXYPEPTIDASE/ENDOPEPTIDASE AMPH"/>
    <property type="match status" value="1"/>
</dbReference>
<protein>
    <submittedName>
        <fullName evidence="4">CubicO group peptidase, beta-lactamase class C family</fullName>
    </submittedName>
</protein>
<feature type="compositionally biased region" description="Gly residues" evidence="1">
    <location>
        <begin position="483"/>
        <end position="492"/>
    </location>
</feature>
<evidence type="ECO:0000259" key="3">
    <source>
        <dbReference type="Pfam" id="PF24491"/>
    </source>
</evidence>
<evidence type="ECO:0000259" key="2">
    <source>
        <dbReference type="Pfam" id="PF00144"/>
    </source>
</evidence>
<dbReference type="Pfam" id="PF00144">
    <property type="entry name" value="Beta-lactamase"/>
    <property type="match status" value="1"/>
</dbReference>
<dbReference type="RefSeq" id="WP_092651672.1">
    <property type="nucleotide sequence ID" value="NZ_LT629732.1"/>
</dbReference>
<dbReference type="InterPro" id="IPR056008">
    <property type="entry name" value="DUF7586"/>
</dbReference>
<organism evidence="4 5">
    <name type="scientific">Actinopolymorpha singaporensis</name>
    <dbReference type="NCBI Taxonomy" id="117157"/>
    <lineage>
        <taxon>Bacteria</taxon>
        <taxon>Bacillati</taxon>
        <taxon>Actinomycetota</taxon>
        <taxon>Actinomycetes</taxon>
        <taxon>Propionibacteriales</taxon>
        <taxon>Actinopolymorphaceae</taxon>
        <taxon>Actinopolymorpha</taxon>
    </lineage>
</organism>
<feature type="domain" description="Beta-lactamase-related" evidence="2">
    <location>
        <begin position="53"/>
        <end position="350"/>
    </location>
</feature>
<dbReference type="InterPro" id="IPR012338">
    <property type="entry name" value="Beta-lactam/transpept-like"/>
</dbReference>
<gene>
    <name evidence="4" type="ORF">SAMN04489717_1389</name>
</gene>
<dbReference type="AlphaFoldDB" id="A0A1H1NVT5"/>
<dbReference type="OrthoDB" id="3863176at2"/>
<reference evidence="4 5" key="1">
    <citation type="submission" date="2016-10" db="EMBL/GenBank/DDBJ databases">
        <authorList>
            <person name="de Groot N.N."/>
        </authorList>
    </citation>
    <scope>NUCLEOTIDE SEQUENCE [LARGE SCALE GENOMIC DNA]</scope>
    <source>
        <strain evidence="4 5">DSM 22024</strain>
    </source>
</reference>
<dbReference type="Proteomes" id="UP000198983">
    <property type="component" value="Chromosome I"/>
</dbReference>
<proteinExistence type="predicted"/>
<name>A0A1H1NVT5_9ACTN</name>
<evidence type="ECO:0000313" key="5">
    <source>
        <dbReference type="Proteomes" id="UP000198983"/>
    </source>
</evidence>
<dbReference type="SUPFAM" id="SSF56601">
    <property type="entry name" value="beta-lactamase/transpeptidase-like"/>
    <property type="match status" value="1"/>
</dbReference>
<dbReference type="Gene3D" id="3.40.710.10">
    <property type="entry name" value="DD-peptidase/beta-lactamase superfamily"/>
    <property type="match status" value="1"/>
</dbReference>
<dbReference type="Pfam" id="PF24491">
    <property type="entry name" value="DUF7586"/>
    <property type="match status" value="1"/>
</dbReference>
<accession>A0A1H1NVT5</accession>
<dbReference type="InterPro" id="IPR050491">
    <property type="entry name" value="AmpC-like"/>
</dbReference>
<feature type="domain" description="DUF7586" evidence="3">
    <location>
        <begin position="382"/>
        <end position="464"/>
    </location>
</feature>
<dbReference type="STRING" id="117157.SAMN04489717_1389"/>
<keyword evidence="5" id="KW-1185">Reference proteome</keyword>
<dbReference type="EMBL" id="LT629732">
    <property type="protein sequence ID" value="SDS03082.1"/>
    <property type="molecule type" value="Genomic_DNA"/>
</dbReference>
<feature type="region of interest" description="Disordered" evidence="1">
    <location>
        <begin position="483"/>
        <end position="505"/>
    </location>
</feature>